<dbReference type="OrthoDB" id="5390at2759"/>
<dbReference type="GO" id="GO:0051213">
    <property type="term" value="F:dioxygenase activity"/>
    <property type="evidence" value="ECO:0007669"/>
    <property type="project" value="UniProtKB-KW"/>
</dbReference>
<dbReference type="SUPFAM" id="SSF52343">
    <property type="entry name" value="Ferredoxin reductase-like, C-terminal NADP-linked domain"/>
    <property type="match status" value="1"/>
</dbReference>
<dbReference type="Gene3D" id="3.10.20.30">
    <property type="match status" value="1"/>
</dbReference>
<evidence type="ECO:0000256" key="1">
    <source>
        <dbReference type="ARBA" id="ARBA00022714"/>
    </source>
</evidence>
<dbReference type="InterPro" id="IPR012675">
    <property type="entry name" value="Beta-grasp_dom_sf"/>
</dbReference>
<evidence type="ECO:0000313" key="8">
    <source>
        <dbReference type="Proteomes" id="UP000800200"/>
    </source>
</evidence>
<dbReference type="PROSITE" id="PS00197">
    <property type="entry name" value="2FE2S_FER_1"/>
    <property type="match status" value="1"/>
</dbReference>
<feature type="domain" description="FAD-binding FR-type" evidence="6">
    <location>
        <begin position="253"/>
        <end position="354"/>
    </location>
</feature>
<dbReference type="GO" id="GO:0030170">
    <property type="term" value="F:pyridoxal phosphate binding"/>
    <property type="evidence" value="ECO:0007669"/>
    <property type="project" value="InterPro"/>
</dbReference>
<evidence type="ECO:0000256" key="3">
    <source>
        <dbReference type="SAM" id="MobiDB-lite"/>
    </source>
</evidence>
<reference evidence="7" key="1">
    <citation type="journal article" date="2020" name="Stud. Mycol.">
        <title>101 Dothideomycetes genomes: a test case for predicting lifestyles and emergence of pathogens.</title>
        <authorList>
            <person name="Haridas S."/>
            <person name="Albert R."/>
            <person name="Binder M."/>
            <person name="Bloem J."/>
            <person name="Labutti K."/>
            <person name="Salamov A."/>
            <person name="Andreopoulos B."/>
            <person name="Baker S."/>
            <person name="Barry K."/>
            <person name="Bills G."/>
            <person name="Bluhm B."/>
            <person name="Cannon C."/>
            <person name="Castanera R."/>
            <person name="Culley D."/>
            <person name="Daum C."/>
            <person name="Ezra D."/>
            <person name="Gonzalez J."/>
            <person name="Henrissat B."/>
            <person name="Kuo A."/>
            <person name="Liang C."/>
            <person name="Lipzen A."/>
            <person name="Lutzoni F."/>
            <person name="Magnuson J."/>
            <person name="Mondo S."/>
            <person name="Nolan M."/>
            <person name="Ohm R."/>
            <person name="Pangilinan J."/>
            <person name="Park H.-J."/>
            <person name="Ramirez L."/>
            <person name="Alfaro M."/>
            <person name="Sun H."/>
            <person name="Tritt A."/>
            <person name="Yoshinaga Y."/>
            <person name="Zwiers L.-H."/>
            <person name="Turgeon B."/>
            <person name="Goodwin S."/>
            <person name="Spatafora J."/>
            <person name="Crous P."/>
            <person name="Grigoriev I."/>
        </authorList>
    </citation>
    <scope>NUCLEOTIDE SEQUENCE</scope>
    <source>
        <strain evidence="7">CBS 207.26</strain>
    </source>
</reference>
<dbReference type="PROSITE" id="PS51384">
    <property type="entry name" value="FAD_FR"/>
    <property type="match status" value="1"/>
</dbReference>
<dbReference type="Gene3D" id="2.40.33.20">
    <property type="entry name" value="PK beta-barrel domain-like"/>
    <property type="match status" value="1"/>
</dbReference>
<evidence type="ECO:0000259" key="4">
    <source>
        <dbReference type="PROSITE" id="PS51085"/>
    </source>
</evidence>
<dbReference type="CDD" id="cd06185">
    <property type="entry name" value="PDR_like"/>
    <property type="match status" value="1"/>
</dbReference>
<accession>A0A6A6ETB1</accession>
<dbReference type="InterPro" id="IPR006058">
    <property type="entry name" value="2Fe2S_fd_BS"/>
</dbReference>
<dbReference type="InterPro" id="IPR039261">
    <property type="entry name" value="FNR_nucleotide-bd"/>
</dbReference>
<dbReference type="PANTHER" id="PTHR30212:SF2">
    <property type="entry name" value="PROTEIN YIIM"/>
    <property type="match status" value="1"/>
</dbReference>
<keyword evidence="8" id="KW-1185">Reference proteome</keyword>
<dbReference type="SUPFAM" id="SSF63380">
    <property type="entry name" value="Riboflavin synthase domain-like"/>
    <property type="match status" value="1"/>
</dbReference>
<dbReference type="Gene3D" id="3.40.50.80">
    <property type="entry name" value="Nucleotide-binding domain of ferredoxin-NADP reductase (FNR) module"/>
    <property type="match status" value="1"/>
</dbReference>
<evidence type="ECO:0000256" key="2">
    <source>
        <dbReference type="ARBA" id="ARBA00023014"/>
    </source>
</evidence>
<name>A0A6A6ETB1_9PEZI</name>
<dbReference type="AlphaFoldDB" id="A0A6A6ETB1"/>
<keyword evidence="1" id="KW-0408">Iron</keyword>
<keyword evidence="7" id="KW-0560">Oxidoreductase</keyword>
<dbReference type="InterPro" id="IPR001041">
    <property type="entry name" value="2Fe-2S_ferredoxin-type"/>
</dbReference>
<keyword evidence="2" id="KW-0411">Iron-sulfur</keyword>
<dbReference type="InterPro" id="IPR052353">
    <property type="entry name" value="Benzoxazolinone_Detox_Enz"/>
</dbReference>
<evidence type="ECO:0000259" key="5">
    <source>
        <dbReference type="PROSITE" id="PS51340"/>
    </source>
</evidence>
<evidence type="ECO:0000313" key="7">
    <source>
        <dbReference type="EMBL" id="KAF2193978.1"/>
    </source>
</evidence>
<dbReference type="Proteomes" id="UP000800200">
    <property type="component" value="Unassembled WGS sequence"/>
</dbReference>
<dbReference type="InterPro" id="IPR017938">
    <property type="entry name" value="Riboflavin_synthase-like_b-brl"/>
</dbReference>
<dbReference type="GO" id="GO:0051537">
    <property type="term" value="F:2 iron, 2 sulfur cluster binding"/>
    <property type="evidence" value="ECO:0007669"/>
    <property type="project" value="UniProtKB-KW"/>
</dbReference>
<proteinExistence type="predicted"/>
<dbReference type="EMBL" id="ML994612">
    <property type="protein sequence ID" value="KAF2193978.1"/>
    <property type="molecule type" value="Genomic_DNA"/>
</dbReference>
<dbReference type="InterPro" id="IPR005163">
    <property type="entry name" value="Tri_helical_YiiM-like"/>
</dbReference>
<dbReference type="PANTHER" id="PTHR30212">
    <property type="entry name" value="PROTEIN YIIM"/>
    <property type="match status" value="1"/>
</dbReference>
<organism evidence="7 8">
    <name type="scientific">Zopfia rhizophila CBS 207.26</name>
    <dbReference type="NCBI Taxonomy" id="1314779"/>
    <lineage>
        <taxon>Eukaryota</taxon>
        <taxon>Fungi</taxon>
        <taxon>Dikarya</taxon>
        <taxon>Ascomycota</taxon>
        <taxon>Pezizomycotina</taxon>
        <taxon>Dothideomycetes</taxon>
        <taxon>Dothideomycetes incertae sedis</taxon>
        <taxon>Zopfiaceae</taxon>
        <taxon>Zopfia</taxon>
    </lineage>
</organism>
<protein>
    <submittedName>
        <fullName evidence="7">3-chlorobenzoate-3,4-dioxygenase reductase subunit</fullName>
    </submittedName>
</protein>
<dbReference type="SUPFAM" id="SSF50800">
    <property type="entry name" value="PK beta-barrel domain-like"/>
    <property type="match status" value="1"/>
</dbReference>
<dbReference type="Pfam" id="PF03473">
    <property type="entry name" value="MOSC"/>
    <property type="match status" value="1"/>
</dbReference>
<dbReference type="Gene3D" id="2.40.30.10">
    <property type="entry name" value="Translation factors"/>
    <property type="match status" value="1"/>
</dbReference>
<feature type="region of interest" description="Disordered" evidence="3">
    <location>
        <begin position="1"/>
        <end position="21"/>
    </location>
</feature>
<keyword evidence="7" id="KW-0223">Dioxygenase</keyword>
<dbReference type="CDD" id="cd00207">
    <property type="entry name" value="fer2"/>
    <property type="match status" value="1"/>
</dbReference>
<dbReference type="InterPro" id="IPR005302">
    <property type="entry name" value="MoCF_Sase_C"/>
</dbReference>
<dbReference type="PROSITE" id="PS51085">
    <property type="entry name" value="2FE2S_FER_2"/>
    <property type="match status" value="1"/>
</dbReference>
<dbReference type="Pfam" id="PF00111">
    <property type="entry name" value="Fer2"/>
    <property type="match status" value="1"/>
</dbReference>
<dbReference type="Pfam" id="PF03475">
    <property type="entry name" value="YiiM_3-alpha"/>
    <property type="match status" value="1"/>
</dbReference>
<dbReference type="InterPro" id="IPR017927">
    <property type="entry name" value="FAD-bd_FR_type"/>
</dbReference>
<feature type="domain" description="MOSC" evidence="5">
    <location>
        <begin position="50"/>
        <end position="186"/>
    </location>
</feature>
<dbReference type="GO" id="GO:0030151">
    <property type="term" value="F:molybdenum ion binding"/>
    <property type="evidence" value="ECO:0007669"/>
    <property type="project" value="InterPro"/>
</dbReference>
<dbReference type="SUPFAM" id="SSF54292">
    <property type="entry name" value="2Fe-2S ferredoxin-like"/>
    <property type="match status" value="1"/>
</dbReference>
<keyword evidence="1" id="KW-0001">2Fe-2S</keyword>
<dbReference type="InterPro" id="IPR011037">
    <property type="entry name" value="Pyrv_Knase-like_insert_dom_sf"/>
</dbReference>
<dbReference type="PROSITE" id="PS51340">
    <property type="entry name" value="MOSC"/>
    <property type="match status" value="1"/>
</dbReference>
<feature type="domain" description="2Fe-2S ferredoxin-type" evidence="4">
    <location>
        <begin position="473"/>
        <end position="557"/>
    </location>
</feature>
<keyword evidence="1" id="KW-0479">Metal-binding</keyword>
<evidence type="ECO:0000259" key="6">
    <source>
        <dbReference type="PROSITE" id="PS51384"/>
    </source>
</evidence>
<dbReference type="InterPro" id="IPR036010">
    <property type="entry name" value="2Fe-2S_ferredoxin-like_sf"/>
</dbReference>
<sequence>MADSKTLFTPPNPSDLMNPKPFRPHRLAQLRAGKVKSVFNLPIKSAIHKIPIHEPTQITELGIPTDEHDFVDHGGLDKAFLHYCSAHYEQWKQDLPGSAHLFSAGAFGENLVSSDVNEKTVCIGDKILIGSVIIQASEPRAPCYKLNHRFEISDMAKRAQMLFRTGWYCRVLRTGVIAPGDTIELLERPHPEWTVARVQYYLYHEKNNMEIMKEMVEIAELARSTKKVLRGRLEKGVENQVGRLFGDSSLAVKTWSDYRIVEKKMETIRVASFVLEAVEPVGEELAVEPGSHVRVKLGGKLVRAYSVVGGSNKRFELGIALDVQSRGGSKFLHEQTKVGDVLTMGRITTSFPLAKEADHHITIAGGIGLTAFLAALKCLQKLGQSYEFHLAVASDVPFQRYITPLGDKAKIYNKSQGKCLNIRTVISRVKENTHVYCCGPQRLMDDVGKAAKDYGMPESQVHFETFQVATSGDPFTAELKESKKTIEVGGDQTLLDALRATGMDIESSCEVGNCGTCRVSLCSGRVEHRGTGLMEQEKKTTILSCVSRGVGHIVLEL</sequence>
<gene>
    <name evidence="7" type="ORF">K469DRAFT_709455</name>
</gene>